<feature type="compositionally biased region" description="Low complexity" evidence="1">
    <location>
        <begin position="34"/>
        <end position="45"/>
    </location>
</feature>
<dbReference type="PROSITE" id="PS51257">
    <property type="entry name" value="PROKAR_LIPOPROTEIN"/>
    <property type="match status" value="1"/>
</dbReference>
<gene>
    <name evidence="2" type="ORF">DB30_04873</name>
</gene>
<proteinExistence type="predicted"/>
<keyword evidence="2" id="KW-0119">Carbohydrate metabolism</keyword>
<comment type="caution">
    <text evidence="2">The sequence shown here is derived from an EMBL/GenBank/DDBJ whole genome shotgun (WGS) entry which is preliminary data.</text>
</comment>
<feature type="region of interest" description="Disordered" evidence="1">
    <location>
        <begin position="29"/>
        <end position="112"/>
    </location>
</feature>
<dbReference type="AlphaFoldDB" id="A0A0C2D334"/>
<accession>A0A0C2D334</accession>
<evidence type="ECO:0000313" key="2">
    <source>
        <dbReference type="EMBL" id="KIG16155.1"/>
    </source>
</evidence>
<dbReference type="Proteomes" id="UP000031599">
    <property type="component" value="Unassembled WGS sequence"/>
</dbReference>
<organism evidence="2 3">
    <name type="scientific">Enhygromyxa salina</name>
    <dbReference type="NCBI Taxonomy" id="215803"/>
    <lineage>
        <taxon>Bacteria</taxon>
        <taxon>Pseudomonadati</taxon>
        <taxon>Myxococcota</taxon>
        <taxon>Polyangia</taxon>
        <taxon>Nannocystales</taxon>
        <taxon>Nannocystaceae</taxon>
        <taxon>Enhygromyxa</taxon>
    </lineage>
</organism>
<keyword evidence="2" id="KW-0624">Polysaccharide degradation</keyword>
<name>A0A0C2D334_9BACT</name>
<keyword evidence="2" id="KW-0378">Hydrolase</keyword>
<keyword evidence="2" id="KW-0858">Xylan degradation</keyword>
<evidence type="ECO:0000256" key="1">
    <source>
        <dbReference type="SAM" id="MobiDB-lite"/>
    </source>
</evidence>
<dbReference type="GO" id="GO:0045493">
    <property type="term" value="P:xylan catabolic process"/>
    <property type="evidence" value="ECO:0007669"/>
    <property type="project" value="UniProtKB-KW"/>
</dbReference>
<keyword evidence="2" id="KW-0326">Glycosidase</keyword>
<dbReference type="EMBL" id="JMCC02000042">
    <property type="protein sequence ID" value="KIG16155.1"/>
    <property type="molecule type" value="Genomic_DNA"/>
</dbReference>
<dbReference type="RefSeq" id="WP_052550205.1">
    <property type="nucleotide sequence ID" value="NZ_JMCC02000042.1"/>
</dbReference>
<reference evidence="2 3" key="1">
    <citation type="submission" date="2014-12" db="EMBL/GenBank/DDBJ databases">
        <title>Genome assembly of Enhygromyxa salina DSM 15201.</title>
        <authorList>
            <person name="Sharma G."/>
            <person name="Subramanian S."/>
        </authorList>
    </citation>
    <scope>NUCLEOTIDE SEQUENCE [LARGE SCALE GENOMIC DNA]</scope>
    <source>
        <strain evidence="2 3">DSM 15201</strain>
    </source>
</reference>
<sequence>MKGTSDMRKLTLFLPLTLSIPFVLLGCQSDDVLGESGNGSDTTGDSGDGDGDGDGESGEENSGDGDGDPGDGDGDSGDGDGDSGDGDGDSGDGDGDSGDGDGDSGDGDGDTTGDGDGDAGFCAMGCEADIDCCPMGADDCPGDAYPNNWTCNGQGVCEFGGCASDDDCGGGLLDPQECHPIADLPTCFQPCTNDTDCLLQPGTTCSGIADDEAKYCAPPEAPCEADEDCEGAGICNVDTGACYCNEDANCSAEGADTCVLN</sequence>
<evidence type="ECO:0000313" key="3">
    <source>
        <dbReference type="Proteomes" id="UP000031599"/>
    </source>
</evidence>
<dbReference type="GO" id="GO:0016798">
    <property type="term" value="F:hydrolase activity, acting on glycosyl bonds"/>
    <property type="evidence" value="ECO:0007669"/>
    <property type="project" value="UniProtKB-KW"/>
</dbReference>
<protein>
    <submittedName>
        <fullName evidence="2">Endo-1,4-beta-xylanase A</fullName>
    </submittedName>
</protein>
<feature type="compositionally biased region" description="Acidic residues" evidence="1">
    <location>
        <begin position="47"/>
        <end position="112"/>
    </location>
</feature>